<keyword evidence="2" id="KW-1185">Reference proteome</keyword>
<comment type="caution">
    <text evidence="1">The sequence shown here is derived from an EMBL/GenBank/DDBJ whole genome shotgun (WGS) entry which is preliminary data.</text>
</comment>
<protein>
    <submittedName>
        <fullName evidence="1">Uncharacterized protein</fullName>
    </submittedName>
</protein>
<proteinExistence type="predicted"/>
<reference evidence="1" key="1">
    <citation type="submission" date="2022-10" db="EMBL/GenBank/DDBJ databases">
        <title>Culturing micro-colonial fungi from biological soil crusts in the Mojave desert and describing Neophaeococcomyces mojavensis, and introducing the new genera and species Taxawa tesnikishii.</title>
        <authorList>
            <person name="Kurbessoian T."/>
            <person name="Stajich J.E."/>
        </authorList>
    </citation>
    <scope>NUCLEOTIDE SEQUENCE</scope>
    <source>
        <strain evidence="1">JES_112</strain>
    </source>
</reference>
<evidence type="ECO:0000313" key="2">
    <source>
        <dbReference type="Proteomes" id="UP001172386"/>
    </source>
</evidence>
<dbReference type="EMBL" id="JAPDRQ010000131">
    <property type="protein sequence ID" value="KAJ9654104.1"/>
    <property type="molecule type" value="Genomic_DNA"/>
</dbReference>
<sequence length="512" mass="57959">MDSSNLELNAVIQILICALTAGWIIKYIYTSRRQRQYDEAISNAHKCQPVRSTLSNKWPLGLDLLKKQYDAFNERRLFAFQAQHLAPLDATVAIWLFGQQGWFTTDSKNIEYINATRFEDYGLGSRRDGCLPFLGEGIFCQDGPAWKHSREVLRRQFARIQYNDLSAFEDHVDTFVSTFADAKGIVDVQPACFRFTLSTTTALLFGEPIDDLGDTMTKEFGDAFDDASEKTALRLRLADLCFLYNPSSYKASCDVVRKYADHFISKAIKCRGESGEKEAFARYPFIIDMYNEVGDVQRVRDQLINVLLAGRDTTACMMSWAIFMLVRHPEKLAKLRDEIYAVSEGKTTFTRNHLVKMPYLKAVINETLRLYPQIPVNVRIALKTTWLPRGGGADGEQPILIRKGQGVGFSTYHMHRRKEIYGEDANDFRPERWMTGELSEVGSGFMPFHSGPRICLGKDFAFTEASYAIARFVQAYPELRLPDGVEALPVGLEPQSLTIVVSSADGCKVLLN</sequence>
<dbReference type="Proteomes" id="UP001172386">
    <property type="component" value="Unassembled WGS sequence"/>
</dbReference>
<organism evidence="1 2">
    <name type="scientific">Neophaeococcomyces mojaviensis</name>
    <dbReference type="NCBI Taxonomy" id="3383035"/>
    <lineage>
        <taxon>Eukaryota</taxon>
        <taxon>Fungi</taxon>
        <taxon>Dikarya</taxon>
        <taxon>Ascomycota</taxon>
        <taxon>Pezizomycotina</taxon>
        <taxon>Eurotiomycetes</taxon>
        <taxon>Chaetothyriomycetidae</taxon>
        <taxon>Chaetothyriales</taxon>
        <taxon>Chaetothyriales incertae sedis</taxon>
        <taxon>Neophaeococcomyces</taxon>
    </lineage>
</organism>
<evidence type="ECO:0000313" key="1">
    <source>
        <dbReference type="EMBL" id="KAJ9654104.1"/>
    </source>
</evidence>
<accession>A0ACC3A226</accession>
<name>A0ACC3A226_9EURO</name>
<gene>
    <name evidence="1" type="ORF">H2198_006784</name>
</gene>